<dbReference type="STRING" id="111780.Sta7437_4286"/>
<protein>
    <submittedName>
        <fullName evidence="3">HEAT domain containing protein</fullName>
    </submittedName>
</protein>
<evidence type="ECO:0000313" key="3">
    <source>
        <dbReference type="EMBL" id="AFZ37757.1"/>
    </source>
</evidence>
<organism evidence="3 4">
    <name type="scientific">Stanieria cyanosphaera (strain ATCC 29371 / PCC 7437)</name>
    <dbReference type="NCBI Taxonomy" id="111780"/>
    <lineage>
        <taxon>Bacteria</taxon>
        <taxon>Bacillati</taxon>
        <taxon>Cyanobacteriota</taxon>
        <taxon>Cyanophyceae</taxon>
        <taxon>Pleurocapsales</taxon>
        <taxon>Dermocarpellaceae</taxon>
        <taxon>Stanieria</taxon>
    </lineage>
</organism>
<evidence type="ECO:0000256" key="2">
    <source>
        <dbReference type="ARBA" id="ARBA00022738"/>
    </source>
</evidence>
<dbReference type="eggNOG" id="COG1413">
    <property type="taxonomic scope" value="Bacteria"/>
</dbReference>
<accession>K9Y1A8</accession>
<dbReference type="GO" id="GO:0030089">
    <property type="term" value="C:phycobilisome"/>
    <property type="evidence" value="ECO:0007669"/>
    <property type="project" value="UniProtKB-KW"/>
</dbReference>
<keyword evidence="2" id="KW-0605">Phycobilisome</keyword>
<dbReference type="Proteomes" id="UP000010473">
    <property type="component" value="Chromosome"/>
</dbReference>
<dbReference type="Gene3D" id="1.25.10.10">
    <property type="entry name" value="Leucine-rich Repeat Variant"/>
    <property type="match status" value="1"/>
</dbReference>
<keyword evidence="4" id="KW-1185">Reference proteome</keyword>
<reference evidence="4" key="1">
    <citation type="journal article" date="2013" name="Proc. Natl. Acad. Sci. U.S.A.">
        <title>Improving the coverage of the cyanobacterial phylum using diversity-driven genome sequencing.</title>
        <authorList>
            <person name="Shih P.M."/>
            <person name="Wu D."/>
            <person name="Latifi A."/>
            <person name="Axen S.D."/>
            <person name="Fewer D.P."/>
            <person name="Talla E."/>
            <person name="Calteau A."/>
            <person name="Cai F."/>
            <person name="Tandeau de Marsac N."/>
            <person name="Rippka R."/>
            <person name="Herdman M."/>
            <person name="Sivonen K."/>
            <person name="Coursin T."/>
            <person name="Laurent T."/>
            <person name="Goodwin L."/>
            <person name="Nolan M."/>
            <person name="Davenport K.W."/>
            <person name="Han C.S."/>
            <person name="Rubin E.M."/>
            <person name="Eisen J.A."/>
            <person name="Woyke T."/>
            <person name="Gugger M."/>
            <person name="Kerfeld C.A."/>
        </authorList>
    </citation>
    <scope>NUCLEOTIDE SEQUENCE [LARGE SCALE GENOMIC DNA]</scope>
    <source>
        <strain evidence="4">ATCC 29371 / PCC 7437</strain>
    </source>
</reference>
<gene>
    <name evidence="3" type="ordered locus">Sta7437_4286</name>
</gene>
<dbReference type="EMBL" id="CP003653">
    <property type="protein sequence ID" value="AFZ37757.1"/>
    <property type="molecule type" value="Genomic_DNA"/>
</dbReference>
<dbReference type="HOGENOM" id="CLU_109847_0_0_3"/>
<dbReference type="InterPro" id="IPR011989">
    <property type="entry name" value="ARM-like"/>
</dbReference>
<dbReference type="PANTHER" id="PTHR12697:SF5">
    <property type="entry name" value="DEOXYHYPUSINE HYDROXYLASE"/>
    <property type="match status" value="1"/>
</dbReference>
<dbReference type="GO" id="GO:0016491">
    <property type="term" value="F:oxidoreductase activity"/>
    <property type="evidence" value="ECO:0007669"/>
    <property type="project" value="TreeGrafter"/>
</dbReference>
<dbReference type="OrthoDB" id="9825295at2"/>
<evidence type="ECO:0000313" key="4">
    <source>
        <dbReference type="Proteomes" id="UP000010473"/>
    </source>
</evidence>
<proteinExistence type="predicted"/>
<dbReference type="Pfam" id="PF13646">
    <property type="entry name" value="HEAT_2"/>
    <property type="match status" value="2"/>
</dbReference>
<dbReference type="InterPro" id="IPR004155">
    <property type="entry name" value="PBS_lyase_HEAT"/>
</dbReference>
<name>K9Y1A8_STAC7</name>
<dbReference type="KEGG" id="scs:Sta7437_4286"/>
<dbReference type="InterPro" id="IPR016024">
    <property type="entry name" value="ARM-type_fold"/>
</dbReference>
<dbReference type="SMART" id="SM00567">
    <property type="entry name" value="EZ_HEAT"/>
    <property type="match status" value="4"/>
</dbReference>
<evidence type="ECO:0000256" key="1">
    <source>
        <dbReference type="ARBA" id="ARBA00022549"/>
    </source>
</evidence>
<dbReference type="AlphaFoldDB" id="K9Y1A8"/>
<dbReference type="PANTHER" id="PTHR12697">
    <property type="entry name" value="PBS LYASE HEAT-LIKE PROTEIN"/>
    <property type="match status" value="1"/>
</dbReference>
<dbReference type="RefSeq" id="WP_015195411.1">
    <property type="nucleotide sequence ID" value="NC_019748.1"/>
</dbReference>
<sequence>MSINQKYPDLKNKNPIVRERIMQQIVEEYNEETINQLIEVLDSEDADYRRTVVKTLNLIGLDAVPALLKELNQTDNSLAKASCINALSSISNQDEEERFLSQILTSLQQALEDPNPMVQLSSVGAIETFGEQAFDILTAAIASENLLVQVAVVNALGSLGDPRGLDVLSSLSQDQTVDPYVKELAVSALSRLEQVIKFNS</sequence>
<keyword evidence="1" id="KW-0042">Antenna complex</keyword>
<dbReference type="SUPFAM" id="SSF48371">
    <property type="entry name" value="ARM repeat"/>
    <property type="match status" value="1"/>
</dbReference>